<protein>
    <submittedName>
        <fullName evidence="1">Uncharacterized protein</fullName>
    </submittedName>
</protein>
<dbReference type="STRING" id="930152.SAMN05216565_102330"/>
<dbReference type="InterPro" id="IPR038765">
    <property type="entry name" value="Papain-like_cys_pep_sf"/>
</dbReference>
<dbReference type="EMBL" id="FNJU01000002">
    <property type="protein sequence ID" value="SDP31556.1"/>
    <property type="molecule type" value="Genomic_DNA"/>
</dbReference>
<organism evidence="1 2">
    <name type="scientific">Litchfieldia salsa</name>
    <dbReference type="NCBI Taxonomy" id="930152"/>
    <lineage>
        <taxon>Bacteria</taxon>
        <taxon>Bacillati</taxon>
        <taxon>Bacillota</taxon>
        <taxon>Bacilli</taxon>
        <taxon>Bacillales</taxon>
        <taxon>Bacillaceae</taxon>
        <taxon>Litchfieldia</taxon>
    </lineage>
</organism>
<evidence type="ECO:0000313" key="1">
    <source>
        <dbReference type="EMBL" id="SDP31556.1"/>
    </source>
</evidence>
<proteinExistence type="predicted"/>
<name>A0A1H0RRF3_9BACI</name>
<sequence>MYMLFNVERYEDKIRIVKQSDTELFNISLYIDQFYLGSISYLNDMSLNLPYNYADTLIIKADILSNGYLYSLTEQHPIRLRNHHETAEISYKPGDILVACDNVNGLPYGYMGHSVIAVDSTHGIEAIPIHPIIRKVSITSFKNDHPKHVVIRPNSSDVGKKAAEYAKKYLDDYNKEGTKKPKFKFTLSEPLDENEFIYCSKLVWMAYYFGAGIEFKNDHLWFAPEDLYTKSLDHPDFEIVESHPDFAFKVDL</sequence>
<dbReference type="SUPFAM" id="SSF54001">
    <property type="entry name" value="Cysteine proteinases"/>
    <property type="match status" value="1"/>
</dbReference>
<accession>A0A1H0RRF3</accession>
<dbReference type="Proteomes" id="UP000199159">
    <property type="component" value="Unassembled WGS sequence"/>
</dbReference>
<dbReference type="AlphaFoldDB" id="A0A1H0RRF3"/>
<evidence type="ECO:0000313" key="2">
    <source>
        <dbReference type="Proteomes" id="UP000199159"/>
    </source>
</evidence>
<dbReference type="Gene3D" id="3.90.1720.10">
    <property type="entry name" value="endopeptidase domain like (from Nostoc punctiforme)"/>
    <property type="match status" value="1"/>
</dbReference>
<gene>
    <name evidence="1" type="ORF">SAMN05216565_102330</name>
</gene>
<dbReference type="RefSeq" id="WP_090850742.1">
    <property type="nucleotide sequence ID" value="NZ_FNJU01000002.1"/>
</dbReference>
<reference evidence="2" key="1">
    <citation type="submission" date="2016-10" db="EMBL/GenBank/DDBJ databases">
        <authorList>
            <person name="Varghese N."/>
            <person name="Submissions S."/>
        </authorList>
    </citation>
    <scope>NUCLEOTIDE SEQUENCE [LARGE SCALE GENOMIC DNA]</scope>
    <source>
        <strain evidence="2">IBRC-M10078</strain>
    </source>
</reference>
<dbReference type="OrthoDB" id="2080087at2"/>
<keyword evidence="2" id="KW-1185">Reference proteome</keyword>